<evidence type="ECO:0000256" key="11">
    <source>
        <dbReference type="ARBA" id="ARBA00023136"/>
    </source>
</evidence>
<evidence type="ECO:0000256" key="16">
    <source>
        <dbReference type="ARBA" id="ARBA00047594"/>
    </source>
</evidence>
<comment type="subcellular location">
    <subcellularLocation>
        <location evidence="1 17">Cell membrane</location>
        <topology evidence="1 17">Multi-pass membrane protein</topology>
    </subcellularLocation>
</comment>
<feature type="transmembrane region" description="Helical" evidence="17">
    <location>
        <begin position="193"/>
        <end position="212"/>
    </location>
</feature>
<keyword evidence="9 17" id="KW-0573">Peptidoglycan synthesis</keyword>
<evidence type="ECO:0000256" key="15">
    <source>
        <dbReference type="ARBA" id="ARBA00032932"/>
    </source>
</evidence>
<name>A0A6N2TEE8_9FIRM</name>
<dbReference type="PANTHER" id="PTHR30622">
    <property type="entry name" value="UNDECAPRENYL-DIPHOSPHATASE"/>
    <property type="match status" value="1"/>
</dbReference>
<dbReference type="EC" id="3.6.1.27" evidence="3 17"/>
<accession>A0A6N2TEE8</accession>
<dbReference type="InterPro" id="IPR003824">
    <property type="entry name" value="UppP"/>
</dbReference>
<evidence type="ECO:0000256" key="3">
    <source>
        <dbReference type="ARBA" id="ARBA00012374"/>
    </source>
</evidence>
<evidence type="ECO:0000256" key="6">
    <source>
        <dbReference type="ARBA" id="ARBA00022692"/>
    </source>
</evidence>
<feature type="transmembrane region" description="Helical" evidence="17">
    <location>
        <begin position="94"/>
        <end position="111"/>
    </location>
</feature>
<evidence type="ECO:0000256" key="5">
    <source>
        <dbReference type="ARBA" id="ARBA00022475"/>
    </source>
</evidence>
<evidence type="ECO:0000256" key="14">
    <source>
        <dbReference type="ARBA" id="ARBA00032707"/>
    </source>
</evidence>
<proteinExistence type="inferred from homology"/>
<keyword evidence="13 17" id="KW-0961">Cell wall biogenesis/degradation</keyword>
<evidence type="ECO:0000256" key="1">
    <source>
        <dbReference type="ARBA" id="ARBA00004651"/>
    </source>
</evidence>
<protein>
    <recommendedName>
        <fullName evidence="4 17">Undecaprenyl-diphosphatase</fullName>
        <ecNumber evidence="3 17">3.6.1.27</ecNumber>
    </recommendedName>
    <alternativeName>
        <fullName evidence="15 17">Bacitracin resistance protein</fullName>
    </alternativeName>
    <alternativeName>
        <fullName evidence="14 17">Undecaprenyl pyrophosphate phosphatase</fullName>
    </alternativeName>
</protein>
<evidence type="ECO:0000256" key="17">
    <source>
        <dbReference type="HAMAP-Rule" id="MF_01006"/>
    </source>
</evidence>
<dbReference type="HAMAP" id="MF_01006">
    <property type="entry name" value="Undec_diphosphatase"/>
    <property type="match status" value="1"/>
</dbReference>
<dbReference type="GO" id="GO:0046677">
    <property type="term" value="P:response to antibiotic"/>
    <property type="evidence" value="ECO:0007669"/>
    <property type="project" value="UniProtKB-UniRule"/>
</dbReference>
<comment type="function">
    <text evidence="17">Catalyzes the dephosphorylation of undecaprenyl diphosphate (UPP). Confers resistance to bacitracin.</text>
</comment>
<evidence type="ECO:0000256" key="4">
    <source>
        <dbReference type="ARBA" id="ARBA00021581"/>
    </source>
</evidence>
<keyword evidence="8 17" id="KW-0133">Cell shape</keyword>
<feature type="transmembrane region" description="Helical" evidence="17">
    <location>
        <begin position="259"/>
        <end position="279"/>
    </location>
</feature>
<keyword evidence="11 17" id="KW-0472">Membrane</keyword>
<reference evidence="18" key="1">
    <citation type="submission" date="2019-11" db="EMBL/GenBank/DDBJ databases">
        <authorList>
            <person name="Feng L."/>
        </authorList>
    </citation>
    <scope>NUCLEOTIDE SEQUENCE</scope>
    <source>
        <strain evidence="18">AundefinedLFYP135</strain>
    </source>
</reference>
<evidence type="ECO:0000256" key="13">
    <source>
        <dbReference type="ARBA" id="ARBA00023316"/>
    </source>
</evidence>
<keyword evidence="5 17" id="KW-1003">Cell membrane</keyword>
<comment type="catalytic activity">
    <reaction evidence="16 17">
        <text>di-trans,octa-cis-undecaprenyl diphosphate + H2O = di-trans,octa-cis-undecaprenyl phosphate + phosphate + H(+)</text>
        <dbReference type="Rhea" id="RHEA:28094"/>
        <dbReference type="ChEBI" id="CHEBI:15377"/>
        <dbReference type="ChEBI" id="CHEBI:15378"/>
        <dbReference type="ChEBI" id="CHEBI:43474"/>
        <dbReference type="ChEBI" id="CHEBI:58405"/>
        <dbReference type="ChEBI" id="CHEBI:60392"/>
        <dbReference type="EC" id="3.6.1.27"/>
    </reaction>
</comment>
<feature type="transmembrane region" description="Helical" evidence="17">
    <location>
        <begin position="224"/>
        <end position="247"/>
    </location>
</feature>
<dbReference type="GO" id="GO:0071555">
    <property type="term" value="P:cell wall organization"/>
    <property type="evidence" value="ECO:0007669"/>
    <property type="project" value="UniProtKB-KW"/>
</dbReference>
<evidence type="ECO:0000256" key="7">
    <source>
        <dbReference type="ARBA" id="ARBA00022801"/>
    </source>
</evidence>
<sequence>MNILNALFQGIIQGLTEFLPVSSSGHLSLIQYFTGQGGETGALFSILLHLGTLIAVFLAFHKTILRLIYEFFCMVGDIFKGKFQLSHLTPYRRMIVLLIISLLPLAVTFVFKDWLQGFSSDNSILAEGICFLITGVLLTLADRFPKGRKTPKTMTYGDALAIGAAQAIAPLPGISRSGSTIATGLMMGLDRQYAVTFSFIMGMPAVLGGAILEIKDAAEAGVSLPFSVMAVGMLSAAVFGLIAIKMVNWLVKSDKFKIFAYYTLALGTLVTAAGIYEMFTDHALQKIVLTWLQ</sequence>
<dbReference type="GO" id="GO:0008360">
    <property type="term" value="P:regulation of cell shape"/>
    <property type="evidence" value="ECO:0007669"/>
    <property type="project" value="UniProtKB-KW"/>
</dbReference>
<dbReference type="GO" id="GO:0050380">
    <property type="term" value="F:undecaprenyl-diphosphatase activity"/>
    <property type="evidence" value="ECO:0007669"/>
    <property type="project" value="UniProtKB-UniRule"/>
</dbReference>
<evidence type="ECO:0000256" key="2">
    <source>
        <dbReference type="ARBA" id="ARBA00010621"/>
    </source>
</evidence>
<evidence type="ECO:0000313" key="18">
    <source>
        <dbReference type="EMBL" id="VYT04040.1"/>
    </source>
</evidence>
<comment type="miscellaneous">
    <text evidence="17">Bacitracin is thought to be involved in the inhibition of peptidoglycan synthesis by sequestering undecaprenyl diphosphate, thereby reducing the pool of lipid carrier available.</text>
</comment>
<dbReference type="EMBL" id="CACRSL010000003">
    <property type="protein sequence ID" value="VYT04040.1"/>
    <property type="molecule type" value="Genomic_DNA"/>
</dbReference>
<organism evidence="18">
    <name type="scientific">uncultured Anaerotruncus sp</name>
    <dbReference type="NCBI Taxonomy" id="905011"/>
    <lineage>
        <taxon>Bacteria</taxon>
        <taxon>Bacillati</taxon>
        <taxon>Bacillota</taxon>
        <taxon>Clostridia</taxon>
        <taxon>Eubacteriales</taxon>
        <taxon>Oscillospiraceae</taxon>
        <taxon>Anaerotruncus</taxon>
        <taxon>environmental samples</taxon>
    </lineage>
</organism>
<comment type="similarity">
    <text evidence="2 17">Belongs to the UppP family.</text>
</comment>
<evidence type="ECO:0000256" key="12">
    <source>
        <dbReference type="ARBA" id="ARBA00023251"/>
    </source>
</evidence>
<dbReference type="PANTHER" id="PTHR30622:SF4">
    <property type="entry name" value="UNDECAPRENYL-DIPHOSPHATASE"/>
    <property type="match status" value="1"/>
</dbReference>
<keyword evidence="10 17" id="KW-1133">Transmembrane helix</keyword>
<feature type="transmembrane region" description="Helical" evidence="17">
    <location>
        <begin position="123"/>
        <end position="141"/>
    </location>
</feature>
<keyword evidence="12 17" id="KW-0046">Antibiotic resistance</keyword>
<dbReference type="Pfam" id="PF02673">
    <property type="entry name" value="BacA"/>
    <property type="match status" value="1"/>
</dbReference>
<keyword evidence="7 17" id="KW-0378">Hydrolase</keyword>
<evidence type="ECO:0000256" key="9">
    <source>
        <dbReference type="ARBA" id="ARBA00022984"/>
    </source>
</evidence>
<dbReference type="GO" id="GO:0005886">
    <property type="term" value="C:plasma membrane"/>
    <property type="evidence" value="ECO:0007669"/>
    <property type="project" value="UniProtKB-SubCell"/>
</dbReference>
<evidence type="ECO:0000256" key="10">
    <source>
        <dbReference type="ARBA" id="ARBA00022989"/>
    </source>
</evidence>
<keyword evidence="6 17" id="KW-0812">Transmembrane</keyword>
<feature type="transmembrane region" description="Helical" evidence="17">
    <location>
        <begin position="42"/>
        <end position="60"/>
    </location>
</feature>
<gene>
    <name evidence="17 18" type="primary">uppP</name>
    <name evidence="18" type="ORF">AULFYP135_01399</name>
</gene>
<dbReference type="GO" id="GO:0009252">
    <property type="term" value="P:peptidoglycan biosynthetic process"/>
    <property type="evidence" value="ECO:0007669"/>
    <property type="project" value="UniProtKB-KW"/>
</dbReference>
<dbReference type="AlphaFoldDB" id="A0A6N2TEE8"/>
<evidence type="ECO:0000256" key="8">
    <source>
        <dbReference type="ARBA" id="ARBA00022960"/>
    </source>
</evidence>